<dbReference type="AlphaFoldDB" id="A0A9P8XP73"/>
<dbReference type="OrthoDB" id="5949865at2759"/>
<sequence length="127" mass="13924">MDSPQNEKPSAEGDKLLLNLYGKIPTRGNLLHHQLEGRKYFDSGDFTLSQAHKCSNIGARTPFRKSISHPLSPVPTSSNVDNDANQQLQGEMTTGESRSASNLNQDMVPQAGNSQGRPEYAKQEKSV</sequence>
<dbReference type="Pfam" id="PF04667">
    <property type="entry name" value="Endosulfine"/>
    <property type="match status" value="1"/>
</dbReference>
<feature type="region of interest" description="Disordered" evidence="3">
    <location>
        <begin position="64"/>
        <end position="127"/>
    </location>
</feature>
<evidence type="ECO:0000256" key="1">
    <source>
        <dbReference type="ARBA" id="ARBA00010520"/>
    </source>
</evidence>
<dbReference type="RefSeq" id="XP_046003713.1">
    <property type="nucleotide sequence ID" value="XM_046156124.1"/>
</dbReference>
<dbReference type="EMBL" id="JAGTJQ010000021">
    <property type="protein sequence ID" value="KAH7007925.1"/>
    <property type="molecule type" value="Genomic_DNA"/>
</dbReference>
<accession>A0A9P8XP73</accession>
<feature type="compositionally biased region" description="Polar residues" evidence="3">
    <location>
        <begin position="74"/>
        <end position="116"/>
    </location>
</feature>
<gene>
    <name evidence="4" type="ORF">B0I36DRAFT_343034</name>
</gene>
<dbReference type="GeneID" id="70185670"/>
<comment type="similarity">
    <text evidence="1 2">Belongs to the endosulfine family.</text>
</comment>
<comment type="function">
    <text evidence="2">Plays an essential role in initiation of the G0 program by preventing the degradation of specific nutrient-regulated mRNAs via the 5'-3' mRNA decay pathway.</text>
</comment>
<keyword evidence="5" id="KW-1185">Reference proteome</keyword>
<comment type="caution">
    <text evidence="4">The sequence shown here is derived from an EMBL/GenBank/DDBJ whole genome shotgun (WGS) entry which is preliminary data.</text>
</comment>
<dbReference type="InterPro" id="IPR006760">
    <property type="entry name" value="Endosulphine"/>
</dbReference>
<protein>
    <recommendedName>
        <fullName evidence="2">mRNA stability protein</fullName>
    </recommendedName>
</protein>
<reference evidence="4" key="1">
    <citation type="journal article" date="2021" name="Nat. Commun.">
        <title>Genetic determinants of endophytism in the Arabidopsis root mycobiome.</title>
        <authorList>
            <person name="Mesny F."/>
            <person name="Miyauchi S."/>
            <person name="Thiergart T."/>
            <person name="Pickel B."/>
            <person name="Atanasova L."/>
            <person name="Karlsson M."/>
            <person name="Huettel B."/>
            <person name="Barry K.W."/>
            <person name="Haridas S."/>
            <person name="Chen C."/>
            <person name="Bauer D."/>
            <person name="Andreopoulos W."/>
            <person name="Pangilinan J."/>
            <person name="LaButti K."/>
            <person name="Riley R."/>
            <person name="Lipzen A."/>
            <person name="Clum A."/>
            <person name="Drula E."/>
            <person name="Henrissat B."/>
            <person name="Kohler A."/>
            <person name="Grigoriev I.V."/>
            <person name="Martin F.M."/>
            <person name="Hacquard S."/>
        </authorList>
    </citation>
    <scope>NUCLEOTIDE SEQUENCE</scope>
    <source>
        <strain evidence="4">MPI-CAGE-CH-0230</strain>
    </source>
</reference>
<evidence type="ECO:0000256" key="3">
    <source>
        <dbReference type="SAM" id="MobiDB-lite"/>
    </source>
</evidence>
<organism evidence="4 5">
    <name type="scientific">Microdochium trichocladiopsis</name>
    <dbReference type="NCBI Taxonomy" id="1682393"/>
    <lineage>
        <taxon>Eukaryota</taxon>
        <taxon>Fungi</taxon>
        <taxon>Dikarya</taxon>
        <taxon>Ascomycota</taxon>
        <taxon>Pezizomycotina</taxon>
        <taxon>Sordariomycetes</taxon>
        <taxon>Xylariomycetidae</taxon>
        <taxon>Xylariales</taxon>
        <taxon>Microdochiaceae</taxon>
        <taxon>Microdochium</taxon>
    </lineage>
</organism>
<evidence type="ECO:0000313" key="4">
    <source>
        <dbReference type="EMBL" id="KAH7007925.1"/>
    </source>
</evidence>
<evidence type="ECO:0000313" key="5">
    <source>
        <dbReference type="Proteomes" id="UP000756346"/>
    </source>
</evidence>
<proteinExistence type="inferred from homology"/>
<name>A0A9P8XP73_9PEZI</name>
<dbReference type="Proteomes" id="UP000756346">
    <property type="component" value="Unassembled WGS sequence"/>
</dbReference>
<evidence type="ECO:0000256" key="2">
    <source>
        <dbReference type="RuleBase" id="RU363120"/>
    </source>
</evidence>